<dbReference type="GO" id="GO:0003743">
    <property type="term" value="F:translation initiation factor activity"/>
    <property type="evidence" value="ECO:0007669"/>
    <property type="project" value="UniProtKB-UniRule"/>
</dbReference>
<evidence type="ECO:0000313" key="12">
    <source>
        <dbReference type="EMBL" id="SEA07149.1"/>
    </source>
</evidence>
<dbReference type="Gene3D" id="2.40.30.10">
    <property type="entry name" value="Translation factors"/>
    <property type="match status" value="2"/>
</dbReference>
<dbReference type="InterPro" id="IPR015760">
    <property type="entry name" value="TIF_IF2"/>
</dbReference>
<dbReference type="Pfam" id="PF22042">
    <property type="entry name" value="EF-G_D2"/>
    <property type="match status" value="1"/>
</dbReference>
<feature type="domain" description="Tr-type G" evidence="11">
    <location>
        <begin position="296"/>
        <end position="465"/>
    </location>
</feature>
<evidence type="ECO:0000256" key="9">
    <source>
        <dbReference type="RuleBase" id="RU000644"/>
    </source>
</evidence>
<evidence type="ECO:0000256" key="1">
    <source>
        <dbReference type="ARBA" id="ARBA00007733"/>
    </source>
</evidence>
<comment type="similarity">
    <text evidence="1 8 9">Belongs to the TRAFAC class translation factor GTPase superfamily. Classic translation factor GTPase family. IF-2 subfamily.</text>
</comment>
<evidence type="ECO:0000256" key="5">
    <source>
        <dbReference type="ARBA" id="ARBA00022917"/>
    </source>
</evidence>
<dbReference type="GO" id="GO:0005525">
    <property type="term" value="F:GTP binding"/>
    <property type="evidence" value="ECO:0007669"/>
    <property type="project" value="UniProtKB-KW"/>
</dbReference>
<keyword evidence="8" id="KW-0963">Cytoplasm</keyword>
<evidence type="ECO:0000256" key="2">
    <source>
        <dbReference type="ARBA" id="ARBA00020675"/>
    </source>
</evidence>
<evidence type="ECO:0000259" key="11">
    <source>
        <dbReference type="PROSITE" id="PS51722"/>
    </source>
</evidence>
<evidence type="ECO:0000256" key="3">
    <source>
        <dbReference type="ARBA" id="ARBA00022540"/>
    </source>
</evidence>
<evidence type="ECO:0000256" key="7">
    <source>
        <dbReference type="ARBA" id="ARBA00025162"/>
    </source>
</evidence>
<dbReference type="SUPFAM" id="SSF52156">
    <property type="entry name" value="Initiation factor IF2/eIF5b, domain 3"/>
    <property type="match status" value="1"/>
</dbReference>
<dbReference type="HAMAP" id="MF_00100_B">
    <property type="entry name" value="IF_2_B"/>
    <property type="match status" value="1"/>
</dbReference>
<dbReference type="NCBIfam" id="TIGR00231">
    <property type="entry name" value="small_GTP"/>
    <property type="match status" value="1"/>
</dbReference>
<comment type="subcellular location">
    <subcellularLocation>
        <location evidence="8">Cytoplasm</location>
    </subcellularLocation>
</comment>
<dbReference type="Pfam" id="PF04760">
    <property type="entry name" value="IF2_N"/>
    <property type="match status" value="2"/>
</dbReference>
<dbReference type="CDD" id="cd03702">
    <property type="entry name" value="IF2_mtIF2_II"/>
    <property type="match status" value="1"/>
</dbReference>
<dbReference type="AlphaFoldDB" id="A0A1H3Y648"/>
<keyword evidence="3 8" id="KW-0396">Initiation factor</keyword>
<dbReference type="PROSITE" id="PS01176">
    <property type="entry name" value="IF2"/>
    <property type="match status" value="1"/>
</dbReference>
<comment type="function">
    <text evidence="7 8 9">One of the essential components for the initiation of protein synthesis. Protects formylmethionyl-tRNA from spontaneous hydrolysis and promotes its binding to the 30S ribosomal subunits. Also involved in the hydrolysis of GTP during the formation of the 70S ribosomal complex.</text>
</comment>
<proteinExistence type="inferred from homology"/>
<feature type="binding site" evidence="8">
    <location>
        <begin position="405"/>
        <end position="408"/>
    </location>
    <ligand>
        <name>GTP</name>
        <dbReference type="ChEBI" id="CHEBI:37565"/>
    </ligand>
</feature>
<dbReference type="OrthoDB" id="9811804at2"/>
<gene>
    <name evidence="8" type="primary">infB</name>
    <name evidence="12" type="ORF">SAMN04515656_10386</name>
</gene>
<keyword evidence="6 8" id="KW-0342">GTP-binding</keyword>
<dbReference type="RefSeq" id="WP_090304767.1">
    <property type="nucleotide sequence ID" value="NZ_FNRK01000003.1"/>
</dbReference>
<dbReference type="InterPro" id="IPR044145">
    <property type="entry name" value="IF2_II"/>
</dbReference>
<feature type="compositionally biased region" description="Basic residues" evidence="10">
    <location>
        <begin position="186"/>
        <end position="200"/>
    </location>
</feature>
<dbReference type="FunFam" id="3.40.50.300:FF:000019">
    <property type="entry name" value="Translation initiation factor IF-2"/>
    <property type="match status" value="1"/>
</dbReference>
<evidence type="ECO:0000256" key="10">
    <source>
        <dbReference type="SAM" id="MobiDB-lite"/>
    </source>
</evidence>
<evidence type="ECO:0000256" key="6">
    <source>
        <dbReference type="ARBA" id="ARBA00023134"/>
    </source>
</evidence>
<dbReference type="PANTHER" id="PTHR43381">
    <property type="entry name" value="TRANSLATION INITIATION FACTOR IF-2-RELATED"/>
    <property type="match status" value="1"/>
</dbReference>
<dbReference type="Gene3D" id="3.40.50.300">
    <property type="entry name" value="P-loop containing nucleotide triphosphate hydrolases"/>
    <property type="match status" value="1"/>
</dbReference>
<keyword evidence="13" id="KW-1185">Reference proteome</keyword>
<dbReference type="InterPro" id="IPR000178">
    <property type="entry name" value="TF_IF2_bacterial-like"/>
</dbReference>
<dbReference type="CDD" id="cd01887">
    <property type="entry name" value="IF2_eIF5B"/>
    <property type="match status" value="1"/>
</dbReference>
<feature type="binding site" evidence="8">
    <location>
        <begin position="305"/>
        <end position="312"/>
    </location>
    <ligand>
        <name>GTP</name>
        <dbReference type="ChEBI" id="CHEBI:37565"/>
    </ligand>
</feature>
<dbReference type="GO" id="GO:0005829">
    <property type="term" value="C:cytosol"/>
    <property type="evidence" value="ECO:0007669"/>
    <property type="project" value="TreeGrafter"/>
</dbReference>
<dbReference type="NCBIfam" id="TIGR00487">
    <property type="entry name" value="IF-2"/>
    <property type="match status" value="1"/>
</dbReference>
<dbReference type="InterPro" id="IPR005225">
    <property type="entry name" value="Small_GTP-bd"/>
</dbReference>
<dbReference type="InterPro" id="IPR023115">
    <property type="entry name" value="TIF_IF2_dom3"/>
</dbReference>
<name>A0A1H3Y648_9FIRM</name>
<dbReference type="Gene3D" id="3.40.50.10050">
    <property type="entry name" value="Translation initiation factor IF- 2, domain 3"/>
    <property type="match status" value="1"/>
</dbReference>
<feature type="region of interest" description="Disordered" evidence="10">
    <location>
        <begin position="49"/>
        <end position="209"/>
    </location>
</feature>
<dbReference type="PROSITE" id="PS51722">
    <property type="entry name" value="G_TR_2"/>
    <property type="match status" value="1"/>
</dbReference>
<dbReference type="Proteomes" id="UP000199394">
    <property type="component" value="Unassembled WGS sequence"/>
</dbReference>
<keyword evidence="5 8" id="KW-0648">Protein biosynthesis</keyword>
<dbReference type="FunFam" id="2.40.30.10:FF:000054">
    <property type="entry name" value="Translation initiation factor IF-2"/>
    <property type="match status" value="1"/>
</dbReference>
<feature type="region of interest" description="G-domain" evidence="8">
    <location>
        <begin position="299"/>
        <end position="447"/>
    </location>
</feature>
<dbReference type="FunFam" id="3.40.50.10050:FF:000001">
    <property type="entry name" value="Translation initiation factor IF-2"/>
    <property type="match status" value="1"/>
</dbReference>
<dbReference type="InterPro" id="IPR027417">
    <property type="entry name" value="P-loop_NTPase"/>
</dbReference>
<sequence>MAKLRVYQLANEYEIPSKEFVDILNKHSIPVKNHMSALTDQQVEAFKKSYDAEQKAPKEIPKVQAEAKKPKTEPKKEAAKDQGKERQNTLKNKEQQKKPEGQKNKPVQDKGRNVSAKATPASTEKTSEKRGSQNNQTKPNNQSKTGKKNNSQPQNNDGKKKKNQNQNQGRNGHGAAGGSTAPKVRDHSKRGKTSRSIYKKIKAETKSERQKNQVYEIPEMLTVGELAEILDIGATEIIKILMMAGTMATINQQIDFDTANLVADELGFSVEKVAMEDVVTKILEEYDEMDTGDEIKRPPVVTVMGHVDHGKTSLLDRIRKANVTAGEAGGITQHIGAYTVNIKGESITFIDTPGHEAFTAMRSRGAQMTDIAILVVAADDGVMPQTVEAINHAKAADVPIIVAINKIDKDGANPERVKQELTEHALVVEEWGGDVIAVPVSAKKGLGIEELLENVLLVAEVGELTADPKRAARGCVIEARVKKGKGSTASMLVQQGTLHVGDSIISGMTYGKVRTMIDDKGKRIKKAGPSQPVEISGLSDVPVAGDDFIVLPNDKEARQLAEKRQQMEKDARQAKAKISLNDLFTRIQEGQIQDVNIIIKADVQGSVEAISQSLVKLNTDEVRINVIHGAVGAVNETDVMLASTSNAIIIGFNVRPDKNALAAAESEEVDIRLYRVIYDAIEDVKKAMEGMLAPDFVEKVTGNAEVREVFKIPGGTMVAGSYVTDGKIGRNEEARVIRDGIVVFEGQLASLRRFKDDVKEVATGYECGIGVEKYNDVKVGDVIETFVMEAVSREL</sequence>
<dbReference type="PANTHER" id="PTHR43381:SF5">
    <property type="entry name" value="TR-TYPE G DOMAIN-CONTAINING PROTEIN"/>
    <property type="match status" value="1"/>
</dbReference>
<evidence type="ECO:0000256" key="8">
    <source>
        <dbReference type="HAMAP-Rule" id="MF_00100"/>
    </source>
</evidence>
<dbReference type="InterPro" id="IPR000795">
    <property type="entry name" value="T_Tr_GTP-bd_dom"/>
</dbReference>
<feature type="binding site" evidence="8">
    <location>
        <begin position="351"/>
        <end position="355"/>
    </location>
    <ligand>
        <name>GTP</name>
        <dbReference type="ChEBI" id="CHEBI:37565"/>
    </ligand>
</feature>
<dbReference type="InterPro" id="IPR009000">
    <property type="entry name" value="Transl_B-barrel_sf"/>
</dbReference>
<dbReference type="SUPFAM" id="SSF52540">
    <property type="entry name" value="P-loop containing nucleoside triphosphate hydrolases"/>
    <property type="match status" value="1"/>
</dbReference>
<dbReference type="Pfam" id="PF00009">
    <property type="entry name" value="GTP_EFTU"/>
    <property type="match status" value="1"/>
</dbReference>
<feature type="compositionally biased region" description="Basic and acidic residues" evidence="10">
    <location>
        <begin position="49"/>
        <end position="112"/>
    </location>
</feature>
<dbReference type="InterPro" id="IPR006847">
    <property type="entry name" value="IF2_N"/>
</dbReference>
<reference evidence="12 13" key="1">
    <citation type="submission" date="2016-10" db="EMBL/GenBank/DDBJ databases">
        <authorList>
            <person name="de Groot N.N."/>
        </authorList>
    </citation>
    <scope>NUCLEOTIDE SEQUENCE [LARGE SCALE GENOMIC DNA]</scope>
    <source>
        <strain evidence="12 13">SR12</strain>
    </source>
</reference>
<dbReference type="InterPro" id="IPR053905">
    <property type="entry name" value="EF-G-like_DII"/>
</dbReference>
<dbReference type="Pfam" id="PF11987">
    <property type="entry name" value="IF-2"/>
    <property type="match status" value="1"/>
</dbReference>
<feature type="compositionally biased region" description="Polar residues" evidence="10">
    <location>
        <begin position="132"/>
        <end position="153"/>
    </location>
</feature>
<dbReference type="GO" id="GO:0003924">
    <property type="term" value="F:GTPase activity"/>
    <property type="evidence" value="ECO:0007669"/>
    <property type="project" value="UniProtKB-UniRule"/>
</dbReference>
<evidence type="ECO:0000256" key="4">
    <source>
        <dbReference type="ARBA" id="ARBA00022741"/>
    </source>
</evidence>
<dbReference type="FunFam" id="2.40.30.10:FF:000008">
    <property type="entry name" value="Translation initiation factor IF-2"/>
    <property type="match status" value="1"/>
</dbReference>
<organism evidence="12 13">
    <name type="scientific">Eubacterium aggregans</name>
    <dbReference type="NCBI Taxonomy" id="81409"/>
    <lineage>
        <taxon>Bacteria</taxon>
        <taxon>Bacillati</taxon>
        <taxon>Bacillota</taxon>
        <taxon>Clostridia</taxon>
        <taxon>Eubacteriales</taxon>
        <taxon>Eubacteriaceae</taxon>
        <taxon>Eubacterium</taxon>
    </lineage>
</organism>
<protein>
    <recommendedName>
        <fullName evidence="2 8">Translation initiation factor IF-2</fullName>
    </recommendedName>
</protein>
<dbReference type="EMBL" id="FNRK01000003">
    <property type="protein sequence ID" value="SEA07149.1"/>
    <property type="molecule type" value="Genomic_DNA"/>
</dbReference>
<dbReference type="SUPFAM" id="SSF50447">
    <property type="entry name" value="Translation proteins"/>
    <property type="match status" value="2"/>
</dbReference>
<dbReference type="CDD" id="cd03692">
    <property type="entry name" value="mtIF2_IVc"/>
    <property type="match status" value="1"/>
</dbReference>
<accession>A0A1H3Y648</accession>
<keyword evidence="4 8" id="KW-0547">Nucleotide-binding</keyword>
<evidence type="ECO:0000313" key="13">
    <source>
        <dbReference type="Proteomes" id="UP000199394"/>
    </source>
</evidence>
<dbReference type="STRING" id="81409.SAMN04515656_10386"/>
<dbReference type="InterPro" id="IPR036925">
    <property type="entry name" value="TIF_IF2_dom3_sf"/>
</dbReference>
<dbReference type="Gene3D" id="1.10.10.2480">
    <property type="match status" value="1"/>
</dbReference>